<reference evidence="4 5" key="1">
    <citation type="journal article" date="2017" name="Int. J. Syst. Evol. Microbiol.">
        <title>Aquarickettsiella crustaci n. gen. n. sp. (Gammaproteobacteria: Legionellales: Coxiellaceae); a bacterial pathogen of the freshwater crustacean: Gammarus fossarum (Malacostraca: Amphipoda).</title>
        <authorList>
            <person name="Bojko J."/>
            <person name="Dunn A.M."/>
            <person name="Stebbing P.D."/>
            <person name="Van Aerle R."/>
            <person name="Bacela-Spychalska K."/>
            <person name="Bean T.P."/>
            <person name="Stentiford G.D."/>
        </authorList>
    </citation>
    <scope>NUCLEOTIDE SEQUENCE [LARGE SCALE GENOMIC DNA]</scope>
    <source>
        <strain evidence="4">RA15029</strain>
    </source>
</reference>
<proteinExistence type="predicted"/>
<feature type="transmembrane region" description="Helical" evidence="3">
    <location>
        <begin position="472"/>
        <end position="492"/>
    </location>
</feature>
<feature type="coiled-coil region" evidence="1">
    <location>
        <begin position="118"/>
        <end position="148"/>
    </location>
</feature>
<dbReference type="Proteomes" id="UP000226429">
    <property type="component" value="Unassembled WGS sequence"/>
</dbReference>
<feature type="transmembrane region" description="Helical" evidence="3">
    <location>
        <begin position="12"/>
        <end position="30"/>
    </location>
</feature>
<keyword evidence="3" id="KW-0472">Membrane</keyword>
<evidence type="ECO:0000256" key="3">
    <source>
        <dbReference type="SAM" id="Phobius"/>
    </source>
</evidence>
<feature type="transmembrane region" description="Helical" evidence="3">
    <location>
        <begin position="36"/>
        <end position="53"/>
    </location>
</feature>
<feature type="transmembrane region" description="Helical" evidence="3">
    <location>
        <begin position="275"/>
        <end position="302"/>
    </location>
</feature>
<keyword evidence="3" id="KW-0812">Transmembrane</keyword>
<name>A0A370CI62_9COXI</name>
<keyword evidence="5" id="KW-1185">Reference proteome</keyword>
<evidence type="ECO:0000256" key="1">
    <source>
        <dbReference type="SAM" id="Coils"/>
    </source>
</evidence>
<gene>
    <name evidence="4" type="ORF">CFE62_006190</name>
</gene>
<evidence type="ECO:0000256" key="2">
    <source>
        <dbReference type="SAM" id="MobiDB-lite"/>
    </source>
</evidence>
<organism evidence="4 5">
    <name type="scientific">Candidatus Aquirickettsiella gammari</name>
    <dbReference type="NCBI Taxonomy" id="2016198"/>
    <lineage>
        <taxon>Bacteria</taxon>
        <taxon>Pseudomonadati</taxon>
        <taxon>Pseudomonadota</taxon>
        <taxon>Gammaproteobacteria</taxon>
        <taxon>Legionellales</taxon>
        <taxon>Coxiellaceae</taxon>
        <taxon>Candidatus Aquirickettsiella</taxon>
    </lineage>
</organism>
<evidence type="ECO:0000313" key="5">
    <source>
        <dbReference type="Proteomes" id="UP000226429"/>
    </source>
</evidence>
<feature type="transmembrane region" description="Helical" evidence="3">
    <location>
        <begin position="223"/>
        <end position="243"/>
    </location>
</feature>
<feature type="transmembrane region" description="Helical" evidence="3">
    <location>
        <begin position="513"/>
        <end position="532"/>
    </location>
</feature>
<feature type="region of interest" description="Disordered" evidence="2">
    <location>
        <begin position="562"/>
        <end position="581"/>
    </location>
</feature>
<accession>A0A370CI62</accession>
<protein>
    <submittedName>
        <fullName evidence="4">Uncharacterized protein</fullName>
    </submittedName>
</protein>
<feature type="transmembrane region" description="Helical" evidence="3">
    <location>
        <begin position="179"/>
        <end position="203"/>
    </location>
</feature>
<feature type="compositionally biased region" description="Low complexity" evidence="2">
    <location>
        <begin position="562"/>
        <end position="571"/>
    </location>
</feature>
<keyword evidence="1" id="KW-0175">Coiled coil</keyword>
<comment type="caution">
    <text evidence="4">The sequence shown here is derived from an EMBL/GenBank/DDBJ whole genome shotgun (WGS) entry which is preliminary data.</text>
</comment>
<evidence type="ECO:0000313" key="4">
    <source>
        <dbReference type="EMBL" id="RDH39986.1"/>
    </source>
</evidence>
<feature type="transmembrane region" description="Helical" evidence="3">
    <location>
        <begin position="400"/>
        <end position="423"/>
    </location>
</feature>
<reference evidence="4 5" key="2">
    <citation type="journal article" date="2018" name="J. Invertebr. Pathol.">
        <title>'Candidatus Aquirickettsiella gammari' (Gammaproteobacteria: Legionellales: Coxiellaceae): A bacterial pathogen of the freshwater crustacean Gammarus fossarum (Malacostraca: Amphipoda).</title>
        <authorList>
            <person name="Bojko J."/>
            <person name="Dunn A.M."/>
            <person name="Stebbing P.D."/>
            <person name="van Aerle R."/>
            <person name="Bacela-Spychalska K."/>
            <person name="Bean T.P."/>
            <person name="Urrutia A."/>
            <person name="Stentiford G.D."/>
        </authorList>
    </citation>
    <scope>NUCLEOTIDE SEQUENCE [LARGE SCALE GENOMIC DNA]</scope>
    <source>
        <strain evidence="4">RA15029</strain>
    </source>
</reference>
<sequence length="625" mass="69143">MRLKKTKALRYVVATFLTMGTVLSVGFLSFSGLWIIYPYVIPAVLAFFLAGIIEGKVYGTSIFKGLGRLKLLTANAQKHLFFIELNKFVSHKESQKESQNESWFNNQCNSLKDYWVKREKYKSLKKDLQADKNVLKDAKEALDQAKNSLYQQVRGNNISDEELNKLGKPLLKSAKHSAWFLRFFWIVSLSVGVVSGFATAFAVNEAITIGLALSLSATALSAIIWPVAIFAAIGATFLLYYIITDIVKNDTVEKAVSKVCELFKRKEDENKKEPLAAYVIRLIALSLVAVGITAITVFATAASAGTCWIIMRQGINLLLPKLPIFFAYCTSAILIPIGFTTDLIYGFSTTLLTINNCKGMFVAIFRVIQNPVEKFKSFIKTKLASVKDESWGQFFNPFRLIAKLVILPLQALVFIGHLISIGLTTDRFFSVPPSLVAIFCAISEGLQDLSFFTTEEDDHSHDDHDHGNLLQLPLQVILSPLLLIAGIHYWAFNKCASGNKLNFFEAITQSFGLPLLNVVFFPLLLPSAIWHWTFKKAGNNLTFYASVKKSFDVHSHADPSEASVSESELSSTTPQEQTLSNGYVNSSMAGVSENKKNNSCTFFSSSSTGSESSKSITAVNLQCAA</sequence>
<dbReference type="AlphaFoldDB" id="A0A370CI62"/>
<keyword evidence="3" id="KW-1133">Transmembrane helix</keyword>
<feature type="compositionally biased region" description="Polar residues" evidence="2">
    <location>
        <begin position="572"/>
        <end position="581"/>
    </location>
</feature>
<dbReference type="EMBL" id="NMOS02000021">
    <property type="protein sequence ID" value="RDH39986.1"/>
    <property type="molecule type" value="Genomic_DNA"/>
</dbReference>
<feature type="transmembrane region" description="Helical" evidence="3">
    <location>
        <begin position="322"/>
        <end position="345"/>
    </location>
</feature>